<evidence type="ECO:0000256" key="1">
    <source>
        <dbReference type="ARBA" id="ARBA00023015"/>
    </source>
</evidence>
<dbReference type="Proteomes" id="UP000623608">
    <property type="component" value="Unassembled WGS sequence"/>
</dbReference>
<reference evidence="6" key="1">
    <citation type="submission" date="2021-01" db="EMBL/GenBank/DDBJ databases">
        <title>Whole genome shotgun sequence of Actinoplanes tereljensis NBRC 105297.</title>
        <authorList>
            <person name="Komaki H."/>
            <person name="Tamura T."/>
        </authorList>
    </citation>
    <scope>NUCLEOTIDE SEQUENCE</scope>
    <source>
        <strain evidence="6">NBRC 105297</strain>
    </source>
</reference>
<keyword evidence="7" id="KW-1185">Reference proteome</keyword>
<comment type="caution">
    <text evidence="6">The sequence shown here is derived from an EMBL/GenBank/DDBJ whole genome shotgun (WGS) entry which is preliminary data.</text>
</comment>
<feature type="domain" description="HTH tetR-type" evidence="5">
    <location>
        <begin position="6"/>
        <end position="66"/>
    </location>
</feature>
<dbReference type="AlphaFoldDB" id="A0A919NT39"/>
<dbReference type="Gene3D" id="1.10.357.10">
    <property type="entry name" value="Tetracycline Repressor, domain 2"/>
    <property type="match status" value="1"/>
</dbReference>
<dbReference type="Pfam" id="PF00440">
    <property type="entry name" value="TetR_N"/>
    <property type="match status" value="1"/>
</dbReference>
<dbReference type="SUPFAM" id="SSF46689">
    <property type="entry name" value="Homeodomain-like"/>
    <property type="match status" value="1"/>
</dbReference>
<organism evidence="6 7">
    <name type="scientific">Paractinoplanes tereljensis</name>
    <dbReference type="NCBI Taxonomy" id="571912"/>
    <lineage>
        <taxon>Bacteria</taxon>
        <taxon>Bacillati</taxon>
        <taxon>Actinomycetota</taxon>
        <taxon>Actinomycetes</taxon>
        <taxon>Micromonosporales</taxon>
        <taxon>Micromonosporaceae</taxon>
        <taxon>Paractinoplanes</taxon>
    </lineage>
</organism>
<dbReference type="PROSITE" id="PS50977">
    <property type="entry name" value="HTH_TETR_2"/>
    <property type="match status" value="1"/>
</dbReference>
<dbReference type="PANTHER" id="PTHR47506">
    <property type="entry name" value="TRANSCRIPTIONAL REGULATORY PROTEIN"/>
    <property type="match status" value="1"/>
</dbReference>
<keyword evidence="2 4" id="KW-0238">DNA-binding</keyword>
<dbReference type="InterPro" id="IPR001647">
    <property type="entry name" value="HTH_TetR"/>
</dbReference>
<evidence type="ECO:0000259" key="5">
    <source>
        <dbReference type="PROSITE" id="PS50977"/>
    </source>
</evidence>
<evidence type="ECO:0000313" key="6">
    <source>
        <dbReference type="EMBL" id="GIF23297.1"/>
    </source>
</evidence>
<dbReference type="EMBL" id="BOMY01000039">
    <property type="protein sequence ID" value="GIF23297.1"/>
    <property type="molecule type" value="Genomic_DNA"/>
</dbReference>
<dbReference type="RefSeq" id="WP_203811200.1">
    <property type="nucleotide sequence ID" value="NZ_BOMY01000039.1"/>
</dbReference>
<keyword evidence="3" id="KW-0804">Transcription</keyword>
<dbReference type="Gene3D" id="1.10.10.60">
    <property type="entry name" value="Homeodomain-like"/>
    <property type="match status" value="1"/>
</dbReference>
<dbReference type="GO" id="GO:0003677">
    <property type="term" value="F:DNA binding"/>
    <property type="evidence" value="ECO:0007669"/>
    <property type="project" value="UniProtKB-UniRule"/>
</dbReference>
<evidence type="ECO:0000256" key="4">
    <source>
        <dbReference type="PROSITE-ProRule" id="PRU00335"/>
    </source>
</evidence>
<protein>
    <recommendedName>
        <fullName evidence="5">HTH tetR-type domain-containing protein</fullName>
    </recommendedName>
</protein>
<accession>A0A919NT39</accession>
<proteinExistence type="predicted"/>
<dbReference type="SUPFAM" id="SSF48498">
    <property type="entry name" value="Tetracyclin repressor-like, C-terminal domain"/>
    <property type="match status" value="1"/>
</dbReference>
<gene>
    <name evidence="6" type="ORF">Ate02nite_60270</name>
</gene>
<keyword evidence="1" id="KW-0805">Transcription regulation</keyword>
<feature type="DNA-binding region" description="H-T-H motif" evidence="4">
    <location>
        <begin position="29"/>
        <end position="48"/>
    </location>
</feature>
<dbReference type="InterPro" id="IPR036271">
    <property type="entry name" value="Tet_transcr_reg_TetR-rel_C_sf"/>
</dbReference>
<dbReference type="PANTHER" id="PTHR47506:SF1">
    <property type="entry name" value="HTH-TYPE TRANSCRIPTIONAL REGULATOR YJDC"/>
    <property type="match status" value="1"/>
</dbReference>
<evidence type="ECO:0000256" key="2">
    <source>
        <dbReference type="ARBA" id="ARBA00023125"/>
    </source>
</evidence>
<evidence type="ECO:0000256" key="3">
    <source>
        <dbReference type="ARBA" id="ARBA00023163"/>
    </source>
</evidence>
<evidence type="ECO:0000313" key="7">
    <source>
        <dbReference type="Proteomes" id="UP000623608"/>
    </source>
</evidence>
<dbReference type="PRINTS" id="PR00455">
    <property type="entry name" value="HTHTETR"/>
</dbReference>
<name>A0A919NT39_9ACTN</name>
<sequence length="191" mass="20917">MARSKAFDDATVVAAARDAFWEYGFAATSLAQLQAATGLSKSSLYETYGSKRALFDRAVHSYLDVMMSPLLEPMERDGAGGADIEAFFRAFGEYFRSSAPRVATRGCLILNTATELPHLDEAAAEMIRDFRARVRGAFLNAARGALPAAEAQRHADLLTAWHVGLITTSRMDRDRAVELAGTIADEVRHRM</sequence>
<dbReference type="InterPro" id="IPR009057">
    <property type="entry name" value="Homeodomain-like_sf"/>
</dbReference>